<evidence type="ECO:0000256" key="1">
    <source>
        <dbReference type="SAM" id="MobiDB-lite"/>
    </source>
</evidence>
<accession>A0ABR1Q067</accession>
<feature type="region of interest" description="Disordered" evidence="1">
    <location>
        <begin position="87"/>
        <end position="147"/>
    </location>
</feature>
<gene>
    <name evidence="2" type="ORF">PG986_012491</name>
</gene>
<keyword evidence="3" id="KW-1185">Reference proteome</keyword>
<protein>
    <submittedName>
        <fullName evidence="2">Uncharacterized protein</fullName>
    </submittedName>
</protein>
<name>A0ABR1Q067_9PEZI</name>
<organism evidence="2 3">
    <name type="scientific">Apiospora aurea</name>
    <dbReference type="NCBI Taxonomy" id="335848"/>
    <lineage>
        <taxon>Eukaryota</taxon>
        <taxon>Fungi</taxon>
        <taxon>Dikarya</taxon>
        <taxon>Ascomycota</taxon>
        <taxon>Pezizomycotina</taxon>
        <taxon>Sordariomycetes</taxon>
        <taxon>Xylariomycetidae</taxon>
        <taxon>Amphisphaeriales</taxon>
        <taxon>Apiosporaceae</taxon>
        <taxon>Apiospora</taxon>
    </lineage>
</organism>
<comment type="caution">
    <text evidence="2">The sequence shown here is derived from an EMBL/GenBank/DDBJ whole genome shotgun (WGS) entry which is preliminary data.</text>
</comment>
<reference evidence="2 3" key="1">
    <citation type="submission" date="2023-01" db="EMBL/GenBank/DDBJ databases">
        <title>Analysis of 21 Apiospora genomes using comparative genomics revels a genus with tremendous synthesis potential of carbohydrate active enzymes and secondary metabolites.</title>
        <authorList>
            <person name="Sorensen T."/>
        </authorList>
    </citation>
    <scope>NUCLEOTIDE SEQUENCE [LARGE SCALE GENOMIC DNA]</scope>
    <source>
        <strain evidence="2 3">CBS 24483</strain>
    </source>
</reference>
<evidence type="ECO:0000313" key="2">
    <source>
        <dbReference type="EMBL" id="KAK7943378.1"/>
    </source>
</evidence>
<dbReference type="GeneID" id="92081775"/>
<sequence length="147" mass="16319">MSTNPPPPLCLSEHGLVFLGYEGSRAARHVEFRSASGPGPFFHGREETSRVRKCPTISWALRDHPGQKRGLVPTGWAFADDPARRPPWNQFLIPPKRRSRNEAAPTNPVARLHPPHCRCRYAGSLTEEDAHEGSPGSTQEHEVRVGS</sequence>
<dbReference type="RefSeq" id="XP_066695409.1">
    <property type="nucleotide sequence ID" value="XM_066848713.1"/>
</dbReference>
<proteinExistence type="predicted"/>
<dbReference type="Proteomes" id="UP001391051">
    <property type="component" value="Unassembled WGS sequence"/>
</dbReference>
<evidence type="ECO:0000313" key="3">
    <source>
        <dbReference type="Proteomes" id="UP001391051"/>
    </source>
</evidence>
<dbReference type="EMBL" id="JAQQWE010000008">
    <property type="protein sequence ID" value="KAK7943378.1"/>
    <property type="molecule type" value="Genomic_DNA"/>
</dbReference>